<evidence type="ECO:0000313" key="1">
    <source>
        <dbReference type="EMBL" id="DAD74395.1"/>
    </source>
</evidence>
<proteinExistence type="predicted"/>
<reference evidence="1" key="1">
    <citation type="journal article" date="2021" name="Proc. Natl. Acad. Sci. U.S.A.">
        <title>A Catalog of Tens of Thousands of Viruses from Human Metagenomes Reveals Hidden Associations with Chronic Diseases.</title>
        <authorList>
            <person name="Tisza M.J."/>
            <person name="Buck C.B."/>
        </authorList>
    </citation>
    <scope>NUCLEOTIDE SEQUENCE</scope>
    <source>
        <strain evidence="1">Ct3pR10</strain>
    </source>
</reference>
<organism evidence="1">
    <name type="scientific">Siphoviridae sp. ct3pR10</name>
    <dbReference type="NCBI Taxonomy" id="2826284"/>
    <lineage>
        <taxon>Viruses</taxon>
        <taxon>Duplodnaviria</taxon>
        <taxon>Heunggongvirae</taxon>
        <taxon>Uroviricota</taxon>
        <taxon>Caudoviricetes</taxon>
    </lineage>
</organism>
<name>A0A8S5LX64_9CAUD</name>
<protein>
    <submittedName>
        <fullName evidence="1">Uncharacterized protein</fullName>
    </submittedName>
</protein>
<sequence>MQETSALYKKIIQGEHLFETSVTIGDSGRLTDERGDVITFGGDSILVDTGGPESGFREDRLFEVNTKAPFFKDSTPCVGAAVSGTANIKMIAPFNIPKKARICIYSRAVNNTDKSEWVQQGVYFIDTRKQVHDERGFDVLSLEAFDAMMLSEVTYPSDNQHNYPLLDKEIVQFIADKMKINADGSGVRVDPRTWEIMTAGYKFPLPVGYSMREVLCMIASAYAGNFIISPTGDLRLVSMFDMPPETRHLITEDGYKITFGGLYILV</sequence>
<accession>A0A8S5LX64</accession>
<dbReference type="EMBL" id="BK014759">
    <property type="protein sequence ID" value="DAD74395.1"/>
    <property type="molecule type" value="Genomic_DNA"/>
</dbReference>